<feature type="region of interest" description="Disordered" evidence="1">
    <location>
        <begin position="225"/>
        <end position="286"/>
    </location>
</feature>
<evidence type="ECO:0000313" key="4">
    <source>
        <dbReference type="EMBL" id="BDG02082.1"/>
    </source>
</evidence>
<feature type="domain" description="Glycosyltransferase subfamily 4-like N-terminal" evidence="3">
    <location>
        <begin position="10"/>
        <end position="181"/>
    </location>
</feature>
<evidence type="ECO:0000259" key="3">
    <source>
        <dbReference type="Pfam" id="PF13439"/>
    </source>
</evidence>
<dbReference type="Gene3D" id="3.40.50.2000">
    <property type="entry name" value="Glycogen Phosphorylase B"/>
    <property type="match status" value="3"/>
</dbReference>
<dbReference type="Proteomes" id="UP001162891">
    <property type="component" value="Chromosome"/>
</dbReference>
<reference evidence="5" key="1">
    <citation type="journal article" date="2022" name="Int. J. Syst. Evol. Microbiol.">
        <title>Anaeromyxobacter oryzae sp. nov., Anaeromyxobacter diazotrophicus sp. nov. and Anaeromyxobacter paludicola sp. nov., isolated from paddy soils.</title>
        <authorList>
            <person name="Itoh H."/>
            <person name="Xu Z."/>
            <person name="Mise K."/>
            <person name="Masuda Y."/>
            <person name="Ushijima N."/>
            <person name="Hayakawa C."/>
            <person name="Shiratori Y."/>
            <person name="Senoo K."/>
        </authorList>
    </citation>
    <scope>NUCLEOTIDE SEQUENCE [LARGE SCALE GENOMIC DNA]</scope>
    <source>
        <strain evidence="5">Red232</strain>
    </source>
</reference>
<evidence type="ECO:0000256" key="1">
    <source>
        <dbReference type="SAM" id="MobiDB-lite"/>
    </source>
</evidence>
<protein>
    <recommendedName>
        <fullName evidence="6">Glycosyl transferase group 1</fullName>
    </recommendedName>
</protein>
<dbReference type="SUPFAM" id="SSF53756">
    <property type="entry name" value="UDP-Glycosyltransferase/glycogen phosphorylase"/>
    <property type="match status" value="2"/>
</dbReference>
<feature type="domain" description="Glycosyl transferase family 1" evidence="2">
    <location>
        <begin position="307"/>
        <end position="412"/>
    </location>
</feature>
<dbReference type="CDD" id="cd03801">
    <property type="entry name" value="GT4_PimA-like"/>
    <property type="match status" value="1"/>
</dbReference>
<proteinExistence type="predicted"/>
<gene>
    <name evidence="4" type="ORF">AMOR_10780</name>
</gene>
<dbReference type="Pfam" id="PF00534">
    <property type="entry name" value="Glycos_transf_1"/>
    <property type="match status" value="1"/>
</dbReference>
<evidence type="ECO:0000313" key="5">
    <source>
        <dbReference type="Proteomes" id="UP001162891"/>
    </source>
</evidence>
<accession>A0ABN6MLZ8</accession>
<keyword evidence="5" id="KW-1185">Reference proteome</keyword>
<evidence type="ECO:0008006" key="6">
    <source>
        <dbReference type="Google" id="ProtNLM"/>
    </source>
</evidence>
<dbReference type="Pfam" id="PF13439">
    <property type="entry name" value="Glyco_transf_4"/>
    <property type="match status" value="1"/>
</dbReference>
<dbReference type="EMBL" id="AP025591">
    <property type="protein sequence ID" value="BDG02082.1"/>
    <property type="molecule type" value="Genomic_DNA"/>
</dbReference>
<dbReference type="PANTHER" id="PTHR12526:SF634">
    <property type="entry name" value="BLL3361 PROTEIN"/>
    <property type="match status" value="1"/>
</dbReference>
<dbReference type="InterPro" id="IPR028098">
    <property type="entry name" value="Glyco_trans_4-like_N"/>
</dbReference>
<dbReference type="PANTHER" id="PTHR12526">
    <property type="entry name" value="GLYCOSYLTRANSFERASE"/>
    <property type="match status" value="1"/>
</dbReference>
<organism evidence="4 5">
    <name type="scientific">Anaeromyxobacter oryzae</name>
    <dbReference type="NCBI Taxonomy" id="2918170"/>
    <lineage>
        <taxon>Bacteria</taxon>
        <taxon>Pseudomonadati</taxon>
        <taxon>Myxococcota</taxon>
        <taxon>Myxococcia</taxon>
        <taxon>Myxococcales</taxon>
        <taxon>Cystobacterineae</taxon>
        <taxon>Anaeromyxobacteraceae</taxon>
        <taxon>Anaeromyxobacter</taxon>
    </lineage>
</organism>
<name>A0ABN6MLZ8_9BACT</name>
<sequence length="444" mass="46732">MKVLLHSDAVGGVFTYAVELARALAARGVRIVLATEGARLRPDQRAAVSAIPGVVLAEGAFRLEWMPEPWDDVARAGAWLLELERRERPDVVHLNAFAHGALPFRAPKLVVGHSCVLSWFEAVKGTPAPAGWDRYRRAVRAGLRGAGAVAAPSRAMADALVRHHGPIPAPFVVPNGRDPARFQPGRKEPIVLGAGRLWDEAKDAAALVAVAPQLPWAVYIAGAERVDGGETPPSPREGRGGEDAAVAMRSRPLTPALSPAQEARGGEGVLTKEASSYARGRGSTNEGSEIVALTPALSPAQEARGGEQARARGARSYATLLGRLSEADLAGWLARASIFAHPARYEPFGLAVLEAALAGCALVLADLPSLRETWDDAAVFVPPGDRAALARALRTLAEDDGRRAAYAGAARTRALAFGPDRLADGTLALYRHLLAHRAGASAPP</sequence>
<evidence type="ECO:0000259" key="2">
    <source>
        <dbReference type="Pfam" id="PF00534"/>
    </source>
</evidence>
<dbReference type="RefSeq" id="WP_248359305.1">
    <property type="nucleotide sequence ID" value="NZ_AP025591.1"/>
</dbReference>
<dbReference type="InterPro" id="IPR001296">
    <property type="entry name" value="Glyco_trans_1"/>
</dbReference>